<dbReference type="EMBL" id="MU394430">
    <property type="protein sequence ID" value="KAI6080642.1"/>
    <property type="molecule type" value="Genomic_DNA"/>
</dbReference>
<comment type="caution">
    <text evidence="1">The sequence shown here is derived from an EMBL/GenBank/DDBJ whole genome shotgun (WGS) entry which is preliminary data.</text>
</comment>
<keyword evidence="2" id="KW-1185">Reference proteome</keyword>
<dbReference type="Proteomes" id="UP001497680">
    <property type="component" value="Unassembled WGS sequence"/>
</dbReference>
<evidence type="ECO:0000313" key="2">
    <source>
        <dbReference type="Proteomes" id="UP001497680"/>
    </source>
</evidence>
<proteinExistence type="predicted"/>
<name>A0ACC0CJL9_9PEZI</name>
<organism evidence="1 2">
    <name type="scientific">Hypoxylon rubiginosum</name>
    <dbReference type="NCBI Taxonomy" id="110542"/>
    <lineage>
        <taxon>Eukaryota</taxon>
        <taxon>Fungi</taxon>
        <taxon>Dikarya</taxon>
        <taxon>Ascomycota</taxon>
        <taxon>Pezizomycotina</taxon>
        <taxon>Sordariomycetes</taxon>
        <taxon>Xylariomycetidae</taxon>
        <taxon>Xylariales</taxon>
        <taxon>Hypoxylaceae</taxon>
        <taxon>Hypoxylon</taxon>
    </lineage>
</organism>
<evidence type="ECO:0000313" key="1">
    <source>
        <dbReference type="EMBL" id="KAI6080642.1"/>
    </source>
</evidence>
<sequence>MNVSASAIPAAAATAAVWPLRPLLDLLTSASWPQLLVPAALAYLGLCRTLRFRRERALRRRFGYHDRASLAKMTAEEAQQIVHFLSSWEFPLFNFLALEFGLFKTYGVESIARLLLATGNLTDPVRSLKRFEDTAAMIGEWLQNPPTTERAMRGVARMNFLHSKYIKEGTISNADLLYTLSVFITEPPRFCRLYEWRELNEMEYCAYGVLWKSVGDAMGIEYKGLLAKAETGWRDGVEFADDIAAWAKAYEVVAMKPSRVCAKPARALIPMITYWTPSFAKPFATKVVISLLGDRVREAFMLPEPDVVASATVTSLLTLRLFVLRYLTLPRFFQLKRLNDPDPQTGRMTQKIPYGNFPFYIKPTLWNRWISPAAWVVWLFGGKVPGDNPDEFMAQGYLFSDLGPQNRMGLGVDEMEADVLRMRESFGRGGCPFG</sequence>
<gene>
    <name evidence="1" type="ORF">F4821DRAFT_53339</name>
</gene>
<protein>
    <submittedName>
        <fullName evidence="1">Uncharacterized protein</fullName>
    </submittedName>
</protein>
<accession>A0ACC0CJL9</accession>
<reference evidence="1 2" key="1">
    <citation type="journal article" date="2022" name="New Phytol.">
        <title>Ecological generalism drives hyperdiversity of secondary metabolite gene clusters in xylarialean endophytes.</title>
        <authorList>
            <person name="Franco M.E.E."/>
            <person name="Wisecaver J.H."/>
            <person name="Arnold A.E."/>
            <person name="Ju Y.M."/>
            <person name="Slot J.C."/>
            <person name="Ahrendt S."/>
            <person name="Moore L.P."/>
            <person name="Eastman K.E."/>
            <person name="Scott K."/>
            <person name="Konkel Z."/>
            <person name="Mondo S.J."/>
            <person name="Kuo A."/>
            <person name="Hayes R.D."/>
            <person name="Haridas S."/>
            <person name="Andreopoulos B."/>
            <person name="Riley R."/>
            <person name="LaButti K."/>
            <person name="Pangilinan J."/>
            <person name="Lipzen A."/>
            <person name="Amirebrahimi M."/>
            <person name="Yan J."/>
            <person name="Adam C."/>
            <person name="Keymanesh K."/>
            <person name="Ng V."/>
            <person name="Louie K."/>
            <person name="Northen T."/>
            <person name="Drula E."/>
            <person name="Henrissat B."/>
            <person name="Hsieh H.M."/>
            <person name="Youens-Clark K."/>
            <person name="Lutzoni F."/>
            <person name="Miadlikowska J."/>
            <person name="Eastwood D.C."/>
            <person name="Hamelin R.C."/>
            <person name="Grigoriev I.V."/>
            <person name="U'Ren J.M."/>
        </authorList>
    </citation>
    <scope>NUCLEOTIDE SEQUENCE [LARGE SCALE GENOMIC DNA]</scope>
    <source>
        <strain evidence="1 2">ER1909</strain>
    </source>
</reference>